<accession>A0A1I0LPX4</accession>
<dbReference type="Proteomes" id="UP000199361">
    <property type="component" value="Unassembled WGS sequence"/>
</dbReference>
<reference evidence="1 2" key="1">
    <citation type="submission" date="2016-10" db="EMBL/GenBank/DDBJ databases">
        <authorList>
            <person name="de Groot N.N."/>
        </authorList>
    </citation>
    <scope>NUCLEOTIDE SEQUENCE [LARGE SCALE GENOMIC DNA]</scope>
    <source>
        <strain evidence="1 2">CGMCC 4.5598</strain>
    </source>
</reference>
<dbReference type="AlphaFoldDB" id="A0A1I0LPX4"/>
<evidence type="ECO:0000313" key="2">
    <source>
        <dbReference type="Proteomes" id="UP000199361"/>
    </source>
</evidence>
<name>A0A1I0LPX4_9ACTN</name>
<gene>
    <name evidence="1" type="ORF">SAMN05421811_12280</name>
</gene>
<protein>
    <submittedName>
        <fullName evidence="1">Uncharacterized protein</fullName>
    </submittedName>
</protein>
<proteinExistence type="predicted"/>
<sequence length="30" mass="3456">MYATDVLWLRPEDFDPDLPEIDFDSLAEAA</sequence>
<evidence type="ECO:0000313" key="1">
    <source>
        <dbReference type="EMBL" id="SEU43883.1"/>
    </source>
</evidence>
<keyword evidence="2" id="KW-1185">Reference proteome</keyword>
<dbReference type="EMBL" id="FOHX01000022">
    <property type="protein sequence ID" value="SEU43883.1"/>
    <property type="molecule type" value="Genomic_DNA"/>
</dbReference>
<dbReference type="STRING" id="568860.SAMN05421811_12280"/>
<organism evidence="1 2">
    <name type="scientific">Nonomuraea wenchangensis</name>
    <dbReference type="NCBI Taxonomy" id="568860"/>
    <lineage>
        <taxon>Bacteria</taxon>
        <taxon>Bacillati</taxon>
        <taxon>Actinomycetota</taxon>
        <taxon>Actinomycetes</taxon>
        <taxon>Streptosporangiales</taxon>
        <taxon>Streptosporangiaceae</taxon>
        <taxon>Nonomuraea</taxon>
    </lineage>
</organism>